<keyword evidence="2" id="KW-1185">Reference proteome</keyword>
<protein>
    <submittedName>
        <fullName evidence="1">Uncharacterized protein</fullName>
    </submittedName>
</protein>
<name>A0ACB7SJG6_HYAAI</name>
<dbReference type="Proteomes" id="UP000821845">
    <property type="component" value="Chromosome 4"/>
</dbReference>
<accession>A0ACB7SJG6</accession>
<dbReference type="EMBL" id="CM023484">
    <property type="protein sequence ID" value="KAH6933919.1"/>
    <property type="molecule type" value="Genomic_DNA"/>
</dbReference>
<sequence>MDDKNELLVEESCEQRSRNDRKWIVASYLCLLAVLPGALCGIFIAAFVLSGPSSDATTKLTDKLAELQVPTVSVSDRGNLPSGVKCPPAAQANVSVRPGRPARRFRPTRGPPPQGACGSAGCRFAAQWLRSTLNLNLDPCTDFYGYVCGSFRGLSQLTHLKQETKLLNTKFLTDTRVPPSNQNAGQKAAGLYQTCMAFIQSDKTETSDLVTWMTSLDLNFHDEKKLAGIDPVGMIVRCSLDLGVPAILSVEMHDTLFIAGKRTMKISFSSTDDEWLKKRRALSDNVNKNDYAMLLNMYGVQRPHDANLAAKLLVYEKEVVNALQRTILPNAPGIFVGIRYFASYTKPYVTSDKWASYFSTYTSNTYGADDSVLVQQSVFNFITALFKSKSVGERGLQYLVAWSVYTQLVDYTVPRSLLRNNTPSDACYEHAGRAMRFALTSPYFQTVVSPPVVQAVKTMVLNIRNAYRHAFETSSWVAGQDRNISLRKLAGLTTHVGSPGQHLDAAYVEQLYKPFPDVPPNRLFPSWIKAVSLSAHHKWIDQTTYIYDETVVGAHYTPSMNSLVIPTALMQRPLYFHEALEVLNYAGIGAIIGHEFMHAFDVIGTRIDDMKRVRQWPTRTYLEEYTKRAICLRRSHRAVLRKRARREELNDMLDSENLGDLAGLRAAYTAYSGLPQNQRSVTLEGLDISAERLFFIGHCIKTCAQYSQLTAQYAPYRSRCIVPLMNMPEFSSAFGCTPEHPMNSKTKCTFW</sequence>
<gene>
    <name evidence="1" type="ORF">HPB50_018841</name>
</gene>
<reference evidence="1" key="1">
    <citation type="submission" date="2020-05" db="EMBL/GenBank/DDBJ databases">
        <title>Large-scale comparative analyses of tick genomes elucidate their genetic diversity and vector capacities.</title>
        <authorList>
            <person name="Jia N."/>
            <person name="Wang J."/>
            <person name="Shi W."/>
            <person name="Du L."/>
            <person name="Sun Y."/>
            <person name="Zhan W."/>
            <person name="Jiang J."/>
            <person name="Wang Q."/>
            <person name="Zhang B."/>
            <person name="Ji P."/>
            <person name="Sakyi L.B."/>
            <person name="Cui X."/>
            <person name="Yuan T."/>
            <person name="Jiang B."/>
            <person name="Yang W."/>
            <person name="Lam T.T.-Y."/>
            <person name="Chang Q."/>
            <person name="Ding S."/>
            <person name="Wang X."/>
            <person name="Zhu J."/>
            <person name="Ruan X."/>
            <person name="Zhao L."/>
            <person name="Wei J."/>
            <person name="Que T."/>
            <person name="Du C."/>
            <person name="Cheng J."/>
            <person name="Dai P."/>
            <person name="Han X."/>
            <person name="Huang E."/>
            <person name="Gao Y."/>
            <person name="Liu J."/>
            <person name="Shao H."/>
            <person name="Ye R."/>
            <person name="Li L."/>
            <person name="Wei W."/>
            <person name="Wang X."/>
            <person name="Wang C."/>
            <person name="Yang T."/>
            <person name="Huo Q."/>
            <person name="Li W."/>
            <person name="Guo W."/>
            <person name="Chen H."/>
            <person name="Zhou L."/>
            <person name="Ni X."/>
            <person name="Tian J."/>
            <person name="Zhou Y."/>
            <person name="Sheng Y."/>
            <person name="Liu T."/>
            <person name="Pan Y."/>
            <person name="Xia L."/>
            <person name="Li J."/>
            <person name="Zhao F."/>
            <person name="Cao W."/>
        </authorList>
    </citation>
    <scope>NUCLEOTIDE SEQUENCE</scope>
    <source>
        <strain evidence="1">Hyas-2018</strain>
    </source>
</reference>
<organism evidence="1 2">
    <name type="scientific">Hyalomma asiaticum</name>
    <name type="common">Tick</name>
    <dbReference type="NCBI Taxonomy" id="266040"/>
    <lineage>
        <taxon>Eukaryota</taxon>
        <taxon>Metazoa</taxon>
        <taxon>Ecdysozoa</taxon>
        <taxon>Arthropoda</taxon>
        <taxon>Chelicerata</taxon>
        <taxon>Arachnida</taxon>
        <taxon>Acari</taxon>
        <taxon>Parasitiformes</taxon>
        <taxon>Ixodida</taxon>
        <taxon>Ixodoidea</taxon>
        <taxon>Ixodidae</taxon>
        <taxon>Hyalomminae</taxon>
        <taxon>Hyalomma</taxon>
    </lineage>
</organism>
<evidence type="ECO:0000313" key="2">
    <source>
        <dbReference type="Proteomes" id="UP000821845"/>
    </source>
</evidence>
<evidence type="ECO:0000313" key="1">
    <source>
        <dbReference type="EMBL" id="KAH6933919.1"/>
    </source>
</evidence>
<comment type="caution">
    <text evidence="1">The sequence shown here is derived from an EMBL/GenBank/DDBJ whole genome shotgun (WGS) entry which is preliminary data.</text>
</comment>
<proteinExistence type="predicted"/>